<evidence type="ECO:0000313" key="3">
    <source>
        <dbReference type="EMBL" id="PBK76212.1"/>
    </source>
</evidence>
<keyword evidence="1" id="KW-1133">Transmembrane helix</keyword>
<dbReference type="EMBL" id="KZ293416">
    <property type="protein sequence ID" value="PBK76212.1"/>
    <property type="molecule type" value="Genomic_DNA"/>
</dbReference>
<accession>A0A2H3CAE5</accession>
<organism evidence="3 4">
    <name type="scientific">Armillaria solidipes</name>
    <dbReference type="NCBI Taxonomy" id="1076256"/>
    <lineage>
        <taxon>Eukaryota</taxon>
        <taxon>Fungi</taxon>
        <taxon>Dikarya</taxon>
        <taxon>Basidiomycota</taxon>
        <taxon>Agaricomycotina</taxon>
        <taxon>Agaricomycetes</taxon>
        <taxon>Agaricomycetidae</taxon>
        <taxon>Agaricales</taxon>
        <taxon>Marasmiineae</taxon>
        <taxon>Physalacriaceae</taxon>
        <taxon>Armillaria</taxon>
    </lineage>
</organism>
<dbReference type="Pfam" id="PF20151">
    <property type="entry name" value="DUF6533"/>
    <property type="match status" value="1"/>
</dbReference>
<feature type="transmembrane region" description="Helical" evidence="1">
    <location>
        <begin position="296"/>
        <end position="314"/>
    </location>
</feature>
<feature type="transmembrane region" description="Helical" evidence="1">
    <location>
        <begin position="144"/>
        <end position="165"/>
    </location>
</feature>
<gene>
    <name evidence="3" type="ORF">ARMSODRAFT_998879</name>
</gene>
<dbReference type="Proteomes" id="UP000218334">
    <property type="component" value="Unassembled WGS sequence"/>
</dbReference>
<name>A0A2H3CAE5_9AGAR</name>
<reference evidence="4" key="1">
    <citation type="journal article" date="2017" name="Nat. Ecol. Evol.">
        <title>Genome expansion and lineage-specific genetic innovations in the forest pathogenic fungi Armillaria.</title>
        <authorList>
            <person name="Sipos G."/>
            <person name="Prasanna A.N."/>
            <person name="Walter M.C."/>
            <person name="O'Connor E."/>
            <person name="Balint B."/>
            <person name="Krizsan K."/>
            <person name="Kiss B."/>
            <person name="Hess J."/>
            <person name="Varga T."/>
            <person name="Slot J."/>
            <person name="Riley R."/>
            <person name="Boka B."/>
            <person name="Rigling D."/>
            <person name="Barry K."/>
            <person name="Lee J."/>
            <person name="Mihaltcheva S."/>
            <person name="LaButti K."/>
            <person name="Lipzen A."/>
            <person name="Waldron R."/>
            <person name="Moloney N.M."/>
            <person name="Sperisen C."/>
            <person name="Kredics L."/>
            <person name="Vagvoelgyi C."/>
            <person name="Patrignani A."/>
            <person name="Fitzpatrick D."/>
            <person name="Nagy I."/>
            <person name="Doyle S."/>
            <person name="Anderson J.B."/>
            <person name="Grigoriev I.V."/>
            <person name="Gueldener U."/>
            <person name="Muensterkoetter M."/>
            <person name="Nagy L.G."/>
        </authorList>
    </citation>
    <scope>NUCLEOTIDE SEQUENCE [LARGE SCALE GENOMIC DNA]</scope>
    <source>
        <strain evidence="4">28-4</strain>
    </source>
</reference>
<evidence type="ECO:0000313" key="4">
    <source>
        <dbReference type="Proteomes" id="UP000218334"/>
    </source>
</evidence>
<protein>
    <recommendedName>
        <fullName evidence="2">DUF6533 domain-containing protein</fullName>
    </recommendedName>
</protein>
<feature type="transmembrane region" description="Helical" evidence="1">
    <location>
        <begin position="177"/>
        <end position="197"/>
    </location>
</feature>
<feature type="domain" description="DUF6533" evidence="2">
    <location>
        <begin position="24"/>
        <end position="81"/>
    </location>
</feature>
<feature type="transmembrane region" description="Helical" evidence="1">
    <location>
        <begin position="272"/>
        <end position="290"/>
    </location>
</feature>
<sequence>MEYPSSSSSAILASFEGAETTRIVSIAFFSLFVYEWSITFDEEVIVHFASRLSHFFTPSRKVEYFWHGRWTISRLLFLAVRNLLPSDMGAALIMCYTESLFCALHIICYPYLILEGNCEFPDICTARDATVYSRRDSCIPALEFLFVGNITAIGIVQAILVLRVWYLFSNSKNIRLITIFAFILSLSTSMLFSIVAARKVKTLQTEILLPTFIHYEVRGCLVSRPPMFWRIYLPSLCLHTLLYILTAFRALQNRRMLNQAPVMKRLLRDGGLFFFVVFVSVGFTSIGSFFDKYPQINIVVMYSNFLVATTSMAVSRVMFSIHSLAAHLGSDTTWLLNNIELSRVNWRRGNTEGEIIVEEYSHELENEASGTNRFDAMKTTRVGVYNEGAW</sequence>
<evidence type="ECO:0000256" key="1">
    <source>
        <dbReference type="SAM" id="Phobius"/>
    </source>
</evidence>
<keyword evidence="4" id="KW-1185">Reference proteome</keyword>
<dbReference type="InterPro" id="IPR045340">
    <property type="entry name" value="DUF6533"/>
</dbReference>
<feature type="transmembrane region" description="Helical" evidence="1">
    <location>
        <begin position="231"/>
        <end position="251"/>
    </location>
</feature>
<dbReference type="AlphaFoldDB" id="A0A2H3CAE5"/>
<evidence type="ECO:0000259" key="2">
    <source>
        <dbReference type="Pfam" id="PF20151"/>
    </source>
</evidence>
<keyword evidence="1" id="KW-0472">Membrane</keyword>
<proteinExistence type="predicted"/>
<keyword evidence="1" id="KW-0812">Transmembrane</keyword>